<dbReference type="eggNOG" id="arCOG04565">
    <property type="taxonomic scope" value="Archaea"/>
</dbReference>
<dbReference type="EMBL" id="CP000102">
    <property type="protein sequence ID" value="ABC57001.1"/>
    <property type="molecule type" value="Genomic_DNA"/>
</dbReference>
<dbReference type="Pfam" id="PF04018">
    <property type="entry name" value="VCA0040-like"/>
    <property type="match status" value="1"/>
</dbReference>
<keyword evidence="1" id="KW-1133">Transmembrane helix</keyword>
<keyword evidence="3" id="KW-1185">Reference proteome</keyword>
<protein>
    <submittedName>
        <fullName evidence="2">Conserved hypothetical membrane-spanning protein</fullName>
    </submittedName>
</protein>
<dbReference type="PANTHER" id="PTHR37308">
    <property type="entry name" value="INTEGRAL MEMBRANE PROTEIN"/>
    <property type="match status" value="1"/>
</dbReference>
<feature type="transmembrane region" description="Helical" evidence="1">
    <location>
        <begin position="199"/>
        <end position="222"/>
    </location>
</feature>
<evidence type="ECO:0000313" key="3">
    <source>
        <dbReference type="Proteomes" id="UP000001931"/>
    </source>
</evidence>
<feature type="transmembrane region" description="Helical" evidence="1">
    <location>
        <begin position="105"/>
        <end position="122"/>
    </location>
</feature>
<dbReference type="HOGENOM" id="CLU_055621_0_0_2"/>
<evidence type="ECO:0000313" key="2">
    <source>
        <dbReference type="EMBL" id="ABC57001.1"/>
    </source>
</evidence>
<dbReference type="InterPro" id="IPR007163">
    <property type="entry name" value="VCA0040-like"/>
</dbReference>
<accession>Q2NGQ2</accession>
<feature type="transmembrane region" description="Helical" evidence="1">
    <location>
        <begin position="76"/>
        <end position="98"/>
    </location>
</feature>
<dbReference type="Proteomes" id="UP000001931">
    <property type="component" value="Chromosome"/>
</dbReference>
<name>Q2NGQ2_METST</name>
<organism evidence="2 3">
    <name type="scientific">Methanosphaera stadtmanae (strain ATCC 43021 / DSM 3091 / JCM 11832 / MCB-3)</name>
    <dbReference type="NCBI Taxonomy" id="339860"/>
    <lineage>
        <taxon>Archaea</taxon>
        <taxon>Methanobacteriati</taxon>
        <taxon>Methanobacteriota</taxon>
        <taxon>Methanomada group</taxon>
        <taxon>Methanobacteria</taxon>
        <taxon>Methanobacteriales</taxon>
        <taxon>Methanobacteriaceae</taxon>
        <taxon>Methanosphaera</taxon>
    </lineage>
</organism>
<keyword evidence="1" id="KW-0472">Membrane</keyword>
<keyword evidence="1" id="KW-0812">Transmembrane</keyword>
<feature type="transmembrane region" description="Helical" evidence="1">
    <location>
        <begin position="234"/>
        <end position="253"/>
    </location>
</feature>
<feature type="transmembrane region" description="Helical" evidence="1">
    <location>
        <begin position="128"/>
        <end position="149"/>
    </location>
</feature>
<evidence type="ECO:0000256" key="1">
    <source>
        <dbReference type="SAM" id="Phobius"/>
    </source>
</evidence>
<feature type="transmembrane region" description="Helical" evidence="1">
    <location>
        <begin position="259"/>
        <end position="277"/>
    </location>
</feature>
<reference evidence="2 3" key="1">
    <citation type="journal article" date="2006" name="J. Bacteriol.">
        <title>The genome sequence of Methanosphaera stadtmanae reveals why this human intestinal archaeon is restricted to methanol and H2 for methane formation and ATP synthesis.</title>
        <authorList>
            <person name="Fricke W.F."/>
            <person name="Seedorf H."/>
            <person name="Henne A."/>
            <person name="Kruer M."/>
            <person name="Liesegang H."/>
            <person name="Hedderich R."/>
            <person name="Gottschalk G."/>
            <person name="Thauer R.K."/>
        </authorList>
    </citation>
    <scope>NUCLEOTIDE SEQUENCE [LARGE SCALE GENOMIC DNA]</scope>
    <source>
        <strain evidence="3">ATCC 43021 / DSM 3091 / JCM 11832 / MCB-3</strain>
    </source>
</reference>
<dbReference type="AlphaFoldDB" id="Q2NGQ2"/>
<feature type="transmembrane region" description="Helical" evidence="1">
    <location>
        <begin position="161"/>
        <end position="187"/>
    </location>
</feature>
<dbReference type="STRING" id="339860.Msp_0603"/>
<dbReference type="KEGG" id="mst:Msp_0603"/>
<gene>
    <name evidence="2" type="ordered locus">Msp_0603</name>
</gene>
<sequence>MVNSNNILAIFLRGLLMGVSDIMPGISGGTIALITGIYDRLIGSISNIKLMFLKPLLKGDLNGFKEQLLEEVDFEFFIPLCCGIALAMIIMAGIITFLLNNYGGFTYSFFAGLILASIVILYKQLDAFNIKAILITVIFAILGYIFVGLNPIQAAHSLPILFISGFIAICAMLLPGISGSSLLLLLGQYEYMINALHKFAISDIIVFIVGAGLGFMGMSRVIKYLLEHHKQETVAALIGIMLGSLRVPMTQIVTVPPESLIICLIIGIIGVVLVLAIDSKSHYELI</sequence>
<proteinExistence type="predicted"/>
<dbReference type="PANTHER" id="PTHR37308:SF1">
    <property type="entry name" value="POLYPRENYL-PHOSPHATE TRANSPORTER"/>
    <property type="match status" value="1"/>
</dbReference>